<organism evidence="5 6">
    <name type="scientific">Arthrobacter gyeryongensis</name>
    <dbReference type="NCBI Taxonomy" id="1650592"/>
    <lineage>
        <taxon>Bacteria</taxon>
        <taxon>Bacillati</taxon>
        <taxon>Actinomycetota</taxon>
        <taxon>Actinomycetes</taxon>
        <taxon>Micrococcales</taxon>
        <taxon>Micrococcaceae</taxon>
        <taxon>Arthrobacter</taxon>
    </lineage>
</organism>
<accession>A0ABP9SV18</accession>
<dbReference type="SUPFAM" id="SSF51621">
    <property type="entry name" value="Phosphoenolpyruvate/pyruvate domain"/>
    <property type="match status" value="1"/>
</dbReference>
<protein>
    <recommendedName>
        <fullName evidence="4">HpcH/HpaI aldolase/citrate lyase domain-containing protein</fullName>
    </recommendedName>
</protein>
<evidence type="ECO:0000313" key="5">
    <source>
        <dbReference type="EMBL" id="GAA5202060.1"/>
    </source>
</evidence>
<name>A0ABP9SV18_9MICC</name>
<gene>
    <name evidence="5" type="ORF">GCM10023346_47970</name>
</gene>
<evidence type="ECO:0000259" key="4">
    <source>
        <dbReference type="Pfam" id="PF03328"/>
    </source>
</evidence>
<evidence type="ECO:0000256" key="2">
    <source>
        <dbReference type="ARBA" id="ARBA00022723"/>
    </source>
</evidence>
<keyword evidence="3" id="KW-0456">Lyase</keyword>
<dbReference type="Gene3D" id="3.20.20.60">
    <property type="entry name" value="Phosphoenolpyruvate-binding domains"/>
    <property type="match status" value="1"/>
</dbReference>
<dbReference type="PANTHER" id="PTHR30502:SF0">
    <property type="entry name" value="PHOSPHOENOLPYRUVATE CARBOXYLASE FAMILY PROTEIN"/>
    <property type="match status" value="1"/>
</dbReference>
<keyword evidence="6" id="KW-1185">Reference proteome</keyword>
<dbReference type="InterPro" id="IPR040442">
    <property type="entry name" value="Pyrv_kinase-like_dom_sf"/>
</dbReference>
<evidence type="ECO:0000313" key="6">
    <source>
        <dbReference type="Proteomes" id="UP001500200"/>
    </source>
</evidence>
<proteinExistence type="inferred from homology"/>
<dbReference type="InterPro" id="IPR005000">
    <property type="entry name" value="Aldolase/citrate-lyase_domain"/>
</dbReference>
<evidence type="ECO:0000256" key="1">
    <source>
        <dbReference type="ARBA" id="ARBA00005568"/>
    </source>
</evidence>
<keyword evidence="2" id="KW-0479">Metal-binding</keyword>
<dbReference type="InterPro" id="IPR050251">
    <property type="entry name" value="HpcH-HpaI_aldolase"/>
</dbReference>
<dbReference type="EMBL" id="BAABKK010000038">
    <property type="protein sequence ID" value="GAA5202060.1"/>
    <property type="molecule type" value="Genomic_DNA"/>
</dbReference>
<comment type="similarity">
    <text evidence="1">Belongs to the HpcH/HpaI aldolase family.</text>
</comment>
<dbReference type="InterPro" id="IPR015813">
    <property type="entry name" value="Pyrv/PenolPyrv_kinase-like_dom"/>
</dbReference>
<reference evidence="6" key="1">
    <citation type="journal article" date="2019" name="Int. J. Syst. Evol. Microbiol.">
        <title>The Global Catalogue of Microorganisms (GCM) 10K type strain sequencing project: providing services to taxonomists for standard genome sequencing and annotation.</title>
        <authorList>
            <consortium name="The Broad Institute Genomics Platform"/>
            <consortium name="The Broad Institute Genome Sequencing Center for Infectious Disease"/>
            <person name="Wu L."/>
            <person name="Ma J."/>
        </authorList>
    </citation>
    <scope>NUCLEOTIDE SEQUENCE [LARGE SCALE GENOMIC DNA]</scope>
    <source>
        <strain evidence="6">JCM 18514</strain>
    </source>
</reference>
<feature type="domain" description="HpcH/HpaI aldolase/citrate lyase" evidence="4">
    <location>
        <begin position="15"/>
        <end position="216"/>
    </location>
</feature>
<dbReference type="RefSeq" id="WP_345453629.1">
    <property type="nucleotide sequence ID" value="NZ_BAABKK010000038.1"/>
</dbReference>
<dbReference type="PANTHER" id="PTHR30502">
    <property type="entry name" value="2-KETO-3-DEOXY-L-RHAMNONATE ALDOLASE"/>
    <property type="match status" value="1"/>
</dbReference>
<comment type="caution">
    <text evidence="5">The sequence shown here is derived from an EMBL/GenBank/DDBJ whole genome shotgun (WGS) entry which is preliminary data.</text>
</comment>
<dbReference type="Pfam" id="PF03328">
    <property type="entry name" value="HpcH_HpaI"/>
    <property type="match status" value="1"/>
</dbReference>
<evidence type="ECO:0000256" key="3">
    <source>
        <dbReference type="ARBA" id="ARBA00023239"/>
    </source>
</evidence>
<dbReference type="Proteomes" id="UP001500200">
    <property type="component" value="Unassembled WGS sequence"/>
</dbReference>
<sequence>MATSPLVRQVGLITAEPTPTLLSLVAYRNLDFVVLDAEQTTLTLQQCADAVQRLSGANTRVAVRVPNLEDMTLVAFANTGVDEIVLPRVRHPKELERAYRATRFGPHGFRPKQASFASAFGADYSLEPRLTVLFETVEAVHAVEDFAALECFDGGWVGPTDLAGELLKQGRPGAVALEESVQRVVDVLGAAGQSVGLPAADIARAGDVHARGADRAAVYWERELASMIAQLADAVAPETRVTRCDSL</sequence>